<dbReference type="InterPro" id="IPR043993">
    <property type="entry name" value="T4SS_pilin"/>
</dbReference>
<protein>
    <recommendedName>
        <fullName evidence="4">TrbC/VIRB2 family protein</fullName>
    </recommendedName>
</protein>
<comment type="caution">
    <text evidence="2">The sequence shown here is derived from an EMBL/GenBank/DDBJ whole genome shotgun (WGS) entry which is preliminary data.</text>
</comment>
<evidence type="ECO:0000313" key="3">
    <source>
        <dbReference type="Proteomes" id="UP000677913"/>
    </source>
</evidence>
<dbReference type="Pfam" id="PF18895">
    <property type="entry name" value="T4SS_pilin"/>
    <property type="match status" value="1"/>
</dbReference>
<evidence type="ECO:0008006" key="4">
    <source>
        <dbReference type="Google" id="ProtNLM"/>
    </source>
</evidence>
<dbReference type="RefSeq" id="WP_211472636.1">
    <property type="nucleotide sequence ID" value="NZ_JAGSXH010000257.1"/>
</dbReference>
<reference evidence="2" key="1">
    <citation type="submission" date="2021-04" db="EMBL/GenBank/DDBJ databases">
        <title>Genome based classification of Actinospica acidithermotolerans sp. nov., an actinobacterium isolated from an Indonesian hot spring.</title>
        <authorList>
            <person name="Kusuma A.B."/>
            <person name="Putra K.E."/>
            <person name="Nafisah S."/>
            <person name="Loh J."/>
            <person name="Nouioui I."/>
            <person name="Goodfellow M."/>
        </authorList>
    </citation>
    <scope>NUCLEOTIDE SEQUENCE</scope>
    <source>
        <strain evidence="2">DSM 45618</strain>
    </source>
</reference>
<accession>A0A8J8BGD1</accession>
<keyword evidence="1" id="KW-0812">Transmembrane</keyword>
<evidence type="ECO:0000313" key="2">
    <source>
        <dbReference type="EMBL" id="MBS2967011.1"/>
    </source>
</evidence>
<feature type="transmembrane region" description="Helical" evidence="1">
    <location>
        <begin position="20"/>
        <end position="43"/>
    </location>
</feature>
<keyword evidence="1" id="KW-1133">Transmembrane helix</keyword>
<evidence type="ECO:0000256" key="1">
    <source>
        <dbReference type="SAM" id="Phobius"/>
    </source>
</evidence>
<keyword evidence="3" id="KW-1185">Reference proteome</keyword>
<organism evidence="2 3">
    <name type="scientific">Actinocrinis puniceicyclus</name>
    <dbReference type="NCBI Taxonomy" id="977794"/>
    <lineage>
        <taxon>Bacteria</taxon>
        <taxon>Bacillati</taxon>
        <taxon>Actinomycetota</taxon>
        <taxon>Actinomycetes</taxon>
        <taxon>Catenulisporales</taxon>
        <taxon>Actinospicaceae</taxon>
        <taxon>Actinocrinis</taxon>
    </lineage>
</organism>
<name>A0A8J8BGD1_9ACTN</name>
<gene>
    <name evidence="2" type="ORF">KGA66_28515</name>
</gene>
<sequence length="85" mass="8570">MPTSIPLAADSLAQVIGNLTTWITGFLVGLATLFLTIGGARYLASDGNPSEVERAKSALRSAAVGYALAVLAPVLVATLKSIVGG</sequence>
<dbReference type="EMBL" id="JAGSXH010000257">
    <property type="protein sequence ID" value="MBS2967011.1"/>
    <property type="molecule type" value="Genomic_DNA"/>
</dbReference>
<keyword evidence="1" id="KW-0472">Membrane</keyword>
<dbReference type="Proteomes" id="UP000677913">
    <property type="component" value="Unassembled WGS sequence"/>
</dbReference>
<dbReference type="AlphaFoldDB" id="A0A8J8BGD1"/>
<feature type="transmembrane region" description="Helical" evidence="1">
    <location>
        <begin position="63"/>
        <end position="83"/>
    </location>
</feature>
<proteinExistence type="predicted"/>